<evidence type="ECO:0000313" key="7">
    <source>
        <dbReference type="EMBL" id="SDE84336.1"/>
    </source>
</evidence>
<dbReference type="EC" id="2.1.1.181" evidence="6"/>
<dbReference type="InterPro" id="IPR010286">
    <property type="entry name" value="METTL16/RlmF"/>
</dbReference>
<dbReference type="PANTHER" id="PTHR13393:SF0">
    <property type="entry name" value="RNA N6-ADENOSINE-METHYLTRANSFERASE METTL16"/>
    <property type="match status" value="1"/>
</dbReference>
<reference evidence="8" key="1">
    <citation type="submission" date="2016-10" db="EMBL/GenBank/DDBJ databases">
        <authorList>
            <person name="Varghese N."/>
            <person name="Submissions S."/>
        </authorList>
    </citation>
    <scope>NUCLEOTIDE SEQUENCE [LARGE SCALE GENOMIC DNA]</scope>
    <source>
        <strain evidence="8">DSM 24729</strain>
    </source>
</reference>
<comment type="catalytic activity">
    <reaction evidence="6">
        <text>adenosine(1618) in 23S rRNA + S-adenosyl-L-methionine = N(6)-methyladenosine(1618) in 23S rRNA + S-adenosyl-L-homocysteine + H(+)</text>
        <dbReference type="Rhea" id="RHEA:16497"/>
        <dbReference type="Rhea" id="RHEA-COMP:10229"/>
        <dbReference type="Rhea" id="RHEA-COMP:10231"/>
        <dbReference type="ChEBI" id="CHEBI:15378"/>
        <dbReference type="ChEBI" id="CHEBI:57856"/>
        <dbReference type="ChEBI" id="CHEBI:59789"/>
        <dbReference type="ChEBI" id="CHEBI:74411"/>
        <dbReference type="ChEBI" id="CHEBI:74449"/>
        <dbReference type="EC" id="2.1.1.181"/>
    </reaction>
</comment>
<dbReference type="Gene3D" id="3.40.50.150">
    <property type="entry name" value="Vaccinia Virus protein VP39"/>
    <property type="match status" value="1"/>
</dbReference>
<dbReference type="PANTHER" id="PTHR13393">
    <property type="entry name" value="SAM-DEPENDENT METHYLTRANSFERASE"/>
    <property type="match status" value="1"/>
</dbReference>
<keyword evidence="2 6" id="KW-0698">rRNA processing</keyword>
<evidence type="ECO:0000256" key="2">
    <source>
        <dbReference type="ARBA" id="ARBA00022552"/>
    </source>
</evidence>
<accession>A0A1G7G878</accession>
<dbReference type="GO" id="GO:0052907">
    <property type="term" value="F:23S rRNA (adenine(1618)-N(6))-methyltransferase activity"/>
    <property type="evidence" value="ECO:0007669"/>
    <property type="project" value="UniProtKB-EC"/>
</dbReference>
<evidence type="ECO:0000256" key="4">
    <source>
        <dbReference type="ARBA" id="ARBA00022679"/>
    </source>
</evidence>
<dbReference type="NCBIfam" id="NF008725">
    <property type="entry name" value="PRK11727.1"/>
    <property type="match status" value="1"/>
</dbReference>
<dbReference type="HAMAP" id="MF_01848">
    <property type="entry name" value="23SrRNA_methyltr_F"/>
    <property type="match status" value="1"/>
</dbReference>
<evidence type="ECO:0000256" key="6">
    <source>
        <dbReference type="HAMAP-Rule" id="MF_01848"/>
    </source>
</evidence>
<sequence length="283" mass="32144">MHPKNLHHAPYDFQTLKNSFEPLAEFIILNKFNVESIDFSNPDAVLALNKALLKHHYRVHSWSLPKGYLCPPIPGRADYIHHIADLLSSDPTIKKVKGLDIGTGANCIYPILATQIYGWHMIGSDIDLTAISAAQQNAAEFKDHIQIRAQESNADIFNGIIKEGDYFDFTICNPPFHASEKEAYAGTRIKLKNLHTHADFKLNFGGQANELWCNGGEALFIKRMIKQSLLFKKQVGWFTCLVSKSENLPKIHKQLRKANAHYKTLEMEQGNKKSRFIAWQFIA</sequence>
<evidence type="ECO:0000256" key="3">
    <source>
        <dbReference type="ARBA" id="ARBA00022603"/>
    </source>
</evidence>
<keyword evidence="1 6" id="KW-0963">Cytoplasm</keyword>
<dbReference type="GO" id="GO:0005737">
    <property type="term" value="C:cytoplasm"/>
    <property type="evidence" value="ECO:0007669"/>
    <property type="project" value="UniProtKB-SubCell"/>
</dbReference>
<proteinExistence type="inferred from homology"/>
<dbReference type="eggNOG" id="COG3129">
    <property type="taxonomic scope" value="Bacteria"/>
</dbReference>
<gene>
    <name evidence="6" type="primary">rlmF</name>
    <name evidence="7" type="ORF">SAMN04487992_104197</name>
</gene>
<keyword evidence="8" id="KW-1185">Reference proteome</keyword>
<dbReference type="InterPro" id="IPR016909">
    <property type="entry name" value="rRNA_lsu_MeTfrase_F"/>
</dbReference>
<dbReference type="Pfam" id="PF05971">
    <property type="entry name" value="Methyltransf_10"/>
    <property type="match status" value="1"/>
</dbReference>
<evidence type="ECO:0000313" key="8">
    <source>
        <dbReference type="Proteomes" id="UP000182114"/>
    </source>
</evidence>
<organism evidence="7 8">
    <name type="scientific">Cellulophaga baltica</name>
    <dbReference type="NCBI Taxonomy" id="76594"/>
    <lineage>
        <taxon>Bacteria</taxon>
        <taxon>Pseudomonadati</taxon>
        <taxon>Bacteroidota</taxon>
        <taxon>Flavobacteriia</taxon>
        <taxon>Flavobacteriales</taxon>
        <taxon>Flavobacteriaceae</taxon>
        <taxon>Cellulophaga</taxon>
    </lineage>
</organism>
<dbReference type="EMBL" id="FNBD01000004">
    <property type="protein sequence ID" value="SDE84336.1"/>
    <property type="molecule type" value="Genomic_DNA"/>
</dbReference>
<dbReference type="Proteomes" id="UP000182114">
    <property type="component" value="Unassembled WGS sequence"/>
</dbReference>
<comment type="similarity">
    <text evidence="6">Belongs to the methyltransferase superfamily. METTL16/RlmF family.</text>
</comment>
<comment type="subcellular location">
    <subcellularLocation>
        <location evidence="6">Cytoplasm</location>
    </subcellularLocation>
</comment>
<dbReference type="AlphaFoldDB" id="A0A1G7G878"/>
<dbReference type="RefSeq" id="WP_074538071.1">
    <property type="nucleotide sequence ID" value="NZ_FNBD01000004.1"/>
</dbReference>
<evidence type="ECO:0000256" key="1">
    <source>
        <dbReference type="ARBA" id="ARBA00022490"/>
    </source>
</evidence>
<dbReference type="GO" id="GO:0070475">
    <property type="term" value="P:rRNA base methylation"/>
    <property type="evidence" value="ECO:0007669"/>
    <property type="project" value="TreeGrafter"/>
</dbReference>
<name>A0A1G7G878_9FLAO</name>
<dbReference type="PIRSF" id="PIRSF029038">
    <property type="entry name" value="Mtase_YbiN_prd"/>
    <property type="match status" value="1"/>
</dbReference>
<evidence type="ECO:0000256" key="5">
    <source>
        <dbReference type="ARBA" id="ARBA00022691"/>
    </source>
</evidence>
<comment type="function">
    <text evidence="6">Specifically methylates the adenine in position 1618 of 23S rRNA.</text>
</comment>
<dbReference type="SUPFAM" id="SSF53335">
    <property type="entry name" value="S-adenosyl-L-methionine-dependent methyltransferases"/>
    <property type="match status" value="1"/>
</dbReference>
<keyword evidence="3 6" id="KW-0489">Methyltransferase</keyword>
<protein>
    <recommendedName>
        <fullName evidence="6">Ribosomal RNA large subunit methyltransferase F</fullName>
        <ecNumber evidence="6">2.1.1.181</ecNumber>
    </recommendedName>
    <alternativeName>
        <fullName evidence="6">23S rRNA mA1618 methyltransferase</fullName>
    </alternativeName>
    <alternativeName>
        <fullName evidence="6">rRNA adenine N-6-methyltransferase</fullName>
    </alternativeName>
</protein>
<dbReference type="CDD" id="cd02440">
    <property type="entry name" value="AdoMet_MTases"/>
    <property type="match status" value="1"/>
</dbReference>
<keyword evidence="4 6" id="KW-0808">Transferase</keyword>
<keyword evidence="5 6" id="KW-0949">S-adenosyl-L-methionine</keyword>
<dbReference type="InterPro" id="IPR029063">
    <property type="entry name" value="SAM-dependent_MTases_sf"/>
</dbReference>